<dbReference type="InterPro" id="IPR046043">
    <property type="entry name" value="DUF6001"/>
</dbReference>
<dbReference type="Pfam" id="PF19464">
    <property type="entry name" value="DUF6001"/>
    <property type="match status" value="1"/>
</dbReference>
<proteinExistence type="inferred from homology"/>
<dbReference type="InterPro" id="IPR045851">
    <property type="entry name" value="AMP-bd_C_sf"/>
</dbReference>
<dbReference type="InterPro" id="IPR020845">
    <property type="entry name" value="AMP-binding_CS"/>
</dbReference>
<feature type="domain" description="AMP-dependent synthetase/ligase" evidence="3">
    <location>
        <begin position="77"/>
        <end position="455"/>
    </location>
</feature>
<protein>
    <submittedName>
        <fullName evidence="4">DUF6001 family protein</fullName>
    </submittedName>
</protein>
<name>A0ABV5JKP9_9ACTN</name>
<evidence type="ECO:0000313" key="4">
    <source>
        <dbReference type="EMBL" id="MFB9258297.1"/>
    </source>
</evidence>
<feature type="region of interest" description="Disordered" evidence="2">
    <location>
        <begin position="1"/>
        <end position="30"/>
    </location>
</feature>
<evidence type="ECO:0000259" key="3">
    <source>
        <dbReference type="Pfam" id="PF00501"/>
    </source>
</evidence>
<evidence type="ECO:0000256" key="2">
    <source>
        <dbReference type="SAM" id="MobiDB-lite"/>
    </source>
</evidence>
<dbReference type="Proteomes" id="UP001589700">
    <property type="component" value="Unassembled WGS sequence"/>
</dbReference>
<organism evidence="4 5">
    <name type="scientific">Dietzia aerolata</name>
    <dbReference type="NCBI Taxonomy" id="595984"/>
    <lineage>
        <taxon>Bacteria</taxon>
        <taxon>Bacillati</taxon>
        <taxon>Actinomycetota</taxon>
        <taxon>Actinomycetes</taxon>
        <taxon>Mycobacteriales</taxon>
        <taxon>Dietziaceae</taxon>
        <taxon>Dietzia</taxon>
    </lineage>
</organism>
<keyword evidence="5" id="KW-1185">Reference proteome</keyword>
<dbReference type="InterPro" id="IPR042099">
    <property type="entry name" value="ANL_N_sf"/>
</dbReference>
<dbReference type="EMBL" id="JBHMDY010000001">
    <property type="protein sequence ID" value="MFB9258297.1"/>
    <property type="molecule type" value="Genomic_DNA"/>
</dbReference>
<feature type="compositionally biased region" description="Polar residues" evidence="2">
    <location>
        <begin position="1"/>
        <end position="17"/>
    </location>
</feature>
<sequence>MSTAEMNTAGMTRSIGSTHVMGSARPPRGSGLADPVDEIVGWLDDPGERLELILARDDGGWDRVAGPDLVRGIRWLSRRFTDALGGSDAAPDQPVAVLAHSGLTAVASFWAALDCGAALVPLAPPGIGDASEIVERVAGILRAAGAPLIVATPDVAETARAAVAHCGGDVTVLVVSDEEVLAASGQECDDDDTRGAPADRGRLALVQFTSGSTGSPRGVPVTWESLAHNTGAIEQHFGLRSDDSFASWVPLHHDMGLVGVLLTAFPAGCPLTLMRPDQFLRAPRRWLEAMTWSTLSAAPSFGLGYVARRVKPESVADLDLSRWRGTALGSEPLRLRDVGPFLELTEPLGLPRTNLIPAYGLAESTLLACAGRSGERLRAIRLATPPRPGVPVDVAEVWDGLGPVPREGVDGRWSIDLGRPDADTQFEILGPDGSAVPEGCFGEVAMRSPSLSAGYRYSGAGADPHAASAAADDHFEGRTRFANDGRLLTGDGGVILGGRLHVLGRLGTAVTVAGRTVLMEDIDAAVSSTLGIPGGRLAAVSFTEFDPPVVALIVESDDPEVDPLRRVVRSVVGDAAGVAVVTAPRGAVSRTSSGKPRRRALAARLRDGLPEGWHWHGDGLSSDAAGPRAVITDVEITGSRDSGHLTAEADILEVFEAVRDEVSVPVGAAVLHEGSLAEGFGNARSDVDFLVVVPGSAATPTMPTVLFSRGRRVEVRTRSVAQVRAQFDAVAEHLLPDRTPSVDSPGDDLLNRCQRLLGARIVVDSPALAEAAPPDRSAFAALTADWWRVRGRHCMARSVASAILLGEDGPGSDADGWAREGVLQLAKAWLALRGETYIESKWTDLQLARVEQTGGPDADLAARCRSSLGAARDPEGWTSLARALDAGSVPEAGSLVVVREPGVTTWMIGDRVHVLHPAGAVAVFDGPAAGHWRSMVPGRGLDDHLRRDPGIGPALIECVDAGLIGFGLVPAVPTGPLVRVEPAIAMCSAAEPSFPTVAPAQTMVRLDGATPPPTADGGNEVPWFAPLTGARFASCGLGLVWANIVLENAREDLDGAIRDSQWGVASAAARRQIATAVRALLSASGIYPLPADTDPARNIRRLCAPTAEIRAIADEVAALWAEPTSPERMAADPEAARNRLETLTHRIRVIACGEDFPSSFDGGAQWGRTIGIAYDWLRIGAHLDSRIPLDEARDLLETGGRQPHEEVHGDDD</sequence>
<gene>
    <name evidence="4" type="ORF">ACFFVD_00590</name>
</gene>
<dbReference type="Gene3D" id="3.40.50.12780">
    <property type="entry name" value="N-terminal domain of ligase-like"/>
    <property type="match status" value="1"/>
</dbReference>
<dbReference type="PANTHER" id="PTHR22754:SF32">
    <property type="entry name" value="DISCO-INTERACTING PROTEIN 2"/>
    <property type="match status" value="1"/>
</dbReference>
<comment type="caution">
    <text evidence="4">The sequence shown here is derived from an EMBL/GenBank/DDBJ whole genome shotgun (WGS) entry which is preliminary data.</text>
</comment>
<dbReference type="PANTHER" id="PTHR22754">
    <property type="entry name" value="DISCO-INTERACTING PROTEIN 2 DIP2 -RELATED"/>
    <property type="match status" value="1"/>
</dbReference>
<evidence type="ECO:0000256" key="1">
    <source>
        <dbReference type="ARBA" id="ARBA00006432"/>
    </source>
</evidence>
<comment type="similarity">
    <text evidence="1">Belongs to the ATP-dependent AMP-binding enzyme family.</text>
</comment>
<dbReference type="PROSITE" id="PS00455">
    <property type="entry name" value="AMP_BINDING"/>
    <property type="match status" value="1"/>
</dbReference>
<dbReference type="Gene3D" id="3.30.300.30">
    <property type="match status" value="1"/>
</dbReference>
<reference evidence="4 5" key="1">
    <citation type="submission" date="2024-09" db="EMBL/GenBank/DDBJ databases">
        <authorList>
            <person name="Sun Q."/>
            <person name="Mori K."/>
        </authorList>
    </citation>
    <scope>NUCLEOTIDE SEQUENCE [LARGE SCALE GENOMIC DNA]</scope>
    <source>
        <strain evidence="4 5">CCM 7659</strain>
    </source>
</reference>
<evidence type="ECO:0000313" key="5">
    <source>
        <dbReference type="Proteomes" id="UP001589700"/>
    </source>
</evidence>
<accession>A0ABV5JKP9</accession>
<dbReference type="Pfam" id="PF00501">
    <property type="entry name" value="AMP-binding"/>
    <property type="match status" value="1"/>
</dbReference>
<dbReference type="SUPFAM" id="SSF56801">
    <property type="entry name" value="Acetyl-CoA synthetase-like"/>
    <property type="match status" value="1"/>
</dbReference>
<dbReference type="InterPro" id="IPR000873">
    <property type="entry name" value="AMP-dep_synth/lig_dom"/>
</dbReference>
<dbReference type="RefSeq" id="WP_380022747.1">
    <property type="nucleotide sequence ID" value="NZ_JBHMDY010000001.1"/>
</dbReference>